<sequence length="51" mass="6045">MLTSVAVTIVNSMMNDPKNWFYFSRHLGLLELLHLHYILDLIIIDKITHTY</sequence>
<evidence type="ECO:0000313" key="3">
    <source>
        <dbReference type="Proteomes" id="UP000184020"/>
    </source>
</evidence>
<dbReference type="Proteomes" id="UP000184020">
    <property type="component" value="Unassembled WGS sequence"/>
</dbReference>
<evidence type="ECO:0000313" key="2">
    <source>
        <dbReference type="EMBL" id="SHG75209.1"/>
    </source>
</evidence>
<keyword evidence="1" id="KW-0812">Transmembrane</keyword>
<keyword evidence="1" id="KW-1133">Transmembrane helix</keyword>
<reference evidence="3" key="1">
    <citation type="submission" date="2016-11" db="EMBL/GenBank/DDBJ databases">
        <authorList>
            <person name="Varghese N."/>
            <person name="Submissions S."/>
        </authorList>
    </citation>
    <scope>NUCLEOTIDE SEQUENCE [LARGE SCALE GENOMIC DNA]</scope>
    <source>
        <strain evidence="3">DSM 17659</strain>
    </source>
</reference>
<accession>A0A1M5ME59</accession>
<name>A0A1M5ME59_9FLAO</name>
<dbReference type="EMBL" id="FQWF01000009">
    <property type="protein sequence ID" value="SHG75209.1"/>
    <property type="molecule type" value="Genomic_DNA"/>
</dbReference>
<organism evidence="2 3">
    <name type="scientific">Flavobacterium micromati</name>
    <dbReference type="NCBI Taxonomy" id="229205"/>
    <lineage>
        <taxon>Bacteria</taxon>
        <taxon>Pseudomonadati</taxon>
        <taxon>Bacteroidota</taxon>
        <taxon>Flavobacteriia</taxon>
        <taxon>Flavobacteriales</taxon>
        <taxon>Flavobacteriaceae</taxon>
        <taxon>Flavobacterium</taxon>
    </lineage>
</organism>
<feature type="transmembrane region" description="Helical" evidence="1">
    <location>
        <begin position="20"/>
        <end position="39"/>
    </location>
</feature>
<keyword evidence="3" id="KW-1185">Reference proteome</keyword>
<protein>
    <submittedName>
        <fullName evidence="2">Uncharacterized protein</fullName>
    </submittedName>
</protein>
<keyword evidence="1" id="KW-0472">Membrane</keyword>
<gene>
    <name evidence="2" type="ORF">SAMN05444372_109137</name>
</gene>
<dbReference type="AlphaFoldDB" id="A0A1M5ME59"/>
<evidence type="ECO:0000256" key="1">
    <source>
        <dbReference type="SAM" id="Phobius"/>
    </source>
</evidence>
<proteinExistence type="predicted"/>